<feature type="domain" description="Histidine kinase" evidence="5">
    <location>
        <begin position="325"/>
        <end position="577"/>
    </location>
</feature>
<dbReference type="SMART" id="SM00387">
    <property type="entry name" value="HATPase_c"/>
    <property type="match status" value="1"/>
</dbReference>
<dbReference type="Pfam" id="PF19443">
    <property type="entry name" value="DAHL"/>
    <property type="match status" value="1"/>
</dbReference>
<evidence type="ECO:0000256" key="3">
    <source>
        <dbReference type="ARBA" id="ARBA00022553"/>
    </source>
</evidence>
<evidence type="ECO:0000256" key="2">
    <source>
        <dbReference type="ARBA" id="ARBA00012438"/>
    </source>
</evidence>
<dbReference type="InterPro" id="IPR004358">
    <property type="entry name" value="Sig_transdc_His_kin-like_C"/>
</dbReference>
<dbReference type="PANTHER" id="PTHR43065:SF50">
    <property type="entry name" value="HISTIDINE KINASE"/>
    <property type="match status" value="1"/>
</dbReference>
<dbReference type="InterPro" id="IPR045812">
    <property type="entry name" value="DAHL"/>
</dbReference>
<keyword evidence="6" id="KW-0808">Transferase</keyword>
<dbReference type="PROSITE" id="PS50109">
    <property type="entry name" value="HIS_KIN"/>
    <property type="match status" value="1"/>
</dbReference>
<comment type="catalytic activity">
    <reaction evidence="1">
        <text>ATP + protein L-histidine = ADP + protein N-phospho-L-histidine.</text>
        <dbReference type="EC" id="2.7.13.3"/>
    </reaction>
</comment>
<comment type="caution">
    <text evidence="6">The sequence shown here is derived from an EMBL/GenBank/DDBJ whole genome shotgun (WGS) entry which is preliminary data.</text>
</comment>
<dbReference type="Pfam" id="PF02518">
    <property type="entry name" value="HATPase_c"/>
    <property type="match status" value="1"/>
</dbReference>
<dbReference type="Gene3D" id="1.10.287.130">
    <property type="match status" value="1"/>
</dbReference>
<dbReference type="InterPro" id="IPR005467">
    <property type="entry name" value="His_kinase_dom"/>
</dbReference>
<dbReference type="EC" id="2.7.13.3" evidence="2"/>
<dbReference type="PRINTS" id="PR00344">
    <property type="entry name" value="BCTRLSENSOR"/>
</dbReference>
<keyword evidence="4" id="KW-0472">Membrane</keyword>
<dbReference type="SUPFAM" id="SSF55874">
    <property type="entry name" value="ATPase domain of HSP90 chaperone/DNA topoisomerase II/histidine kinase"/>
    <property type="match status" value="1"/>
</dbReference>
<gene>
    <name evidence="6" type="ORF">DFR28_101978</name>
</gene>
<keyword evidence="7" id="KW-1185">Reference proteome</keyword>
<organism evidence="6 7">
    <name type="scientific">Arenicella xantha</name>
    <dbReference type="NCBI Taxonomy" id="644221"/>
    <lineage>
        <taxon>Bacteria</taxon>
        <taxon>Pseudomonadati</taxon>
        <taxon>Pseudomonadota</taxon>
        <taxon>Gammaproteobacteria</taxon>
        <taxon>Arenicellales</taxon>
        <taxon>Arenicellaceae</taxon>
        <taxon>Arenicella</taxon>
    </lineage>
</organism>
<reference evidence="6 7" key="1">
    <citation type="submission" date="2018-06" db="EMBL/GenBank/DDBJ databases">
        <title>Genomic Encyclopedia of Type Strains, Phase IV (KMG-IV): sequencing the most valuable type-strain genomes for metagenomic binning, comparative biology and taxonomic classification.</title>
        <authorList>
            <person name="Goeker M."/>
        </authorList>
    </citation>
    <scope>NUCLEOTIDE SEQUENCE [LARGE SCALE GENOMIC DNA]</scope>
    <source>
        <strain evidence="6 7">DSM 24032</strain>
    </source>
</reference>
<feature type="transmembrane region" description="Helical" evidence="4">
    <location>
        <begin position="256"/>
        <end position="276"/>
    </location>
</feature>
<protein>
    <recommendedName>
        <fullName evidence="2">histidine kinase</fullName>
        <ecNumber evidence="2">2.7.13.3</ecNumber>
    </recommendedName>
</protein>
<dbReference type="InParanoid" id="A0A395JPL9"/>
<evidence type="ECO:0000256" key="4">
    <source>
        <dbReference type="SAM" id="Phobius"/>
    </source>
</evidence>
<name>A0A395JPL9_9GAMM</name>
<dbReference type="GO" id="GO:0000155">
    <property type="term" value="F:phosphorelay sensor kinase activity"/>
    <property type="evidence" value="ECO:0007669"/>
    <property type="project" value="InterPro"/>
</dbReference>
<evidence type="ECO:0000313" key="7">
    <source>
        <dbReference type="Proteomes" id="UP000253083"/>
    </source>
</evidence>
<proteinExistence type="predicted"/>
<dbReference type="SUPFAM" id="SSF47384">
    <property type="entry name" value="Homodimeric domain of signal transducing histidine kinase"/>
    <property type="match status" value="1"/>
</dbReference>
<dbReference type="AlphaFoldDB" id="A0A395JPL9"/>
<dbReference type="CDD" id="cd00082">
    <property type="entry name" value="HisKA"/>
    <property type="match status" value="1"/>
</dbReference>
<dbReference type="RefSeq" id="WP_113953146.1">
    <property type="nucleotide sequence ID" value="NZ_QNRT01000001.1"/>
</dbReference>
<dbReference type="PANTHER" id="PTHR43065">
    <property type="entry name" value="SENSOR HISTIDINE KINASE"/>
    <property type="match status" value="1"/>
</dbReference>
<dbReference type="InterPro" id="IPR036097">
    <property type="entry name" value="HisK_dim/P_sf"/>
</dbReference>
<dbReference type="InterPro" id="IPR003661">
    <property type="entry name" value="HisK_dim/P_dom"/>
</dbReference>
<keyword evidence="3" id="KW-0597">Phosphoprotein</keyword>
<sequence length="577" mass="63505">MKNSILFAVIILIAIAGGAGLFYVESRLPNDVLTNQDVNSQLLKLDGLDSNINELALRSRTNIDTNYDMLVRSTVALERAVSELSESHFNESKISGSLLEKRFNTFKTSVEVKVDQVEDFKSSNSVLRNSETYIPLVGAQLTESAQQAELTDVSDLYKQVVIDMLEFTRQGSRKPIADVIDYRNEILATEAVMPEAVGIKVLEFANHVATAIDSKTKTDQYLGKLLNSKNGSQQVEEISNAWNLWQLDNNNTREVLRYYIIAYVLVMMGLLGFLFFRLRNLYKHLDREVEAKTAEVKVAYDELRVSERQLEQTEKMASLGQLVAGVAHEVNTPLGYTLSNLETIKAKFSGLMPVLSKVDALASYAADPQRDKSALSGMLKDQISAYRQLGDKHNPESMNLLLDDASEGLREIKGIVASLTSFSHESDAPTENVDINERIEYSLKISTPTIANRTITTNLGSPLPNISGVPDQLVRVFTNIISNAAHATDADAGEIKVTTKFGNGLVQAIFQDNGRGIDPESLKRIVEPFFTTKQAGEGTGLGLAIADRIIQSHQGSIRFDSEVGTGTTVTVSFPVAD</sequence>
<evidence type="ECO:0000256" key="1">
    <source>
        <dbReference type="ARBA" id="ARBA00000085"/>
    </source>
</evidence>
<dbReference type="InterPro" id="IPR036890">
    <property type="entry name" value="HATPase_C_sf"/>
</dbReference>
<accession>A0A395JPL9</accession>
<dbReference type="OrthoDB" id="9772100at2"/>
<keyword evidence="4" id="KW-0812">Transmembrane</keyword>
<evidence type="ECO:0000313" key="6">
    <source>
        <dbReference type="EMBL" id="RBP53591.1"/>
    </source>
</evidence>
<dbReference type="FunCoup" id="A0A395JPL9">
    <property type="interactions" value="141"/>
</dbReference>
<keyword evidence="6" id="KW-0418">Kinase</keyword>
<dbReference type="EMBL" id="QNRT01000001">
    <property type="protein sequence ID" value="RBP53591.1"/>
    <property type="molecule type" value="Genomic_DNA"/>
</dbReference>
<dbReference type="Gene3D" id="3.30.565.10">
    <property type="entry name" value="Histidine kinase-like ATPase, C-terminal domain"/>
    <property type="match status" value="1"/>
</dbReference>
<dbReference type="InterPro" id="IPR003594">
    <property type="entry name" value="HATPase_dom"/>
</dbReference>
<evidence type="ECO:0000259" key="5">
    <source>
        <dbReference type="PROSITE" id="PS50109"/>
    </source>
</evidence>
<dbReference type="Proteomes" id="UP000253083">
    <property type="component" value="Unassembled WGS sequence"/>
</dbReference>
<keyword evidence="4" id="KW-1133">Transmembrane helix</keyword>